<proteinExistence type="inferred from homology"/>
<evidence type="ECO:0000256" key="4">
    <source>
        <dbReference type="ARBA" id="ARBA00022833"/>
    </source>
</evidence>
<dbReference type="Gene3D" id="3.40.1360.10">
    <property type="match status" value="1"/>
</dbReference>
<evidence type="ECO:0000256" key="7">
    <source>
        <dbReference type="HAMAP-Rule" id="MF_00017"/>
    </source>
</evidence>
<reference evidence="9 10" key="1">
    <citation type="submission" date="2013-08" db="EMBL/GenBank/DDBJ databases">
        <authorList>
            <person name="Weinstock G."/>
            <person name="Sodergren E."/>
            <person name="Wylie T."/>
            <person name="Fulton L."/>
            <person name="Fulton R."/>
            <person name="Fronick C."/>
            <person name="O'Laughlin M."/>
            <person name="Godfrey J."/>
            <person name="Miner T."/>
            <person name="Herter B."/>
            <person name="Appelbaum E."/>
            <person name="Cordes M."/>
            <person name="Lek S."/>
            <person name="Wollam A."/>
            <person name="Pepin K.H."/>
            <person name="Palsikar V.B."/>
            <person name="Mitreva M."/>
            <person name="Wilson R.K."/>
        </authorList>
    </citation>
    <scope>NUCLEOTIDE SEQUENCE [LARGE SCALE GENOMIC DNA]</scope>
    <source>
        <strain evidence="9 10">ATCC 15930</strain>
    </source>
</reference>
<dbReference type="Gene3D" id="6.10.250.240">
    <property type="match status" value="1"/>
</dbReference>
<dbReference type="InterPro" id="IPR006171">
    <property type="entry name" value="TOPRIM_dom"/>
</dbReference>
<sequence>MEQQYPSALLEKAVSEFSRLPGIGRKTALRLVLHLLKTRVEDVESFSSSILNVRKDIKYCRLCHNISDTETCAICANPRRDAATICVVENIQDVMAIENTQQYNGLYHVLGGVISPMDGVGPNDIEITSLVERVANGGVTEVILALSSTMEGDTTNYYISRKIAPYKVKTSVIARGISVGDEIEYTDEVTLGRSILNRTSMGET</sequence>
<keyword evidence="2 7" id="KW-0227">DNA damage</keyword>
<dbReference type="InterPro" id="IPR023627">
    <property type="entry name" value="Rcmb_RecR"/>
</dbReference>
<comment type="similarity">
    <text evidence="7">Belongs to the RecR family.</text>
</comment>
<dbReference type="InterPro" id="IPR034137">
    <property type="entry name" value="TOPRIM_RecR"/>
</dbReference>
<keyword evidence="5 7" id="KW-0233">DNA recombination</keyword>
<dbReference type="InterPro" id="IPR000093">
    <property type="entry name" value="DNA_Rcmb_RecR"/>
</dbReference>
<dbReference type="InterPro" id="IPR015967">
    <property type="entry name" value="Rcmb_RecR_Znf"/>
</dbReference>
<dbReference type="CDD" id="cd01025">
    <property type="entry name" value="TOPRIM_recR"/>
    <property type="match status" value="1"/>
</dbReference>
<dbReference type="PATRIC" id="fig|1122985.7.peg.559"/>
<feature type="domain" description="Toprim" evidence="8">
    <location>
        <begin position="83"/>
        <end position="178"/>
    </location>
</feature>
<evidence type="ECO:0000256" key="2">
    <source>
        <dbReference type="ARBA" id="ARBA00022763"/>
    </source>
</evidence>
<dbReference type="GO" id="GO:0006281">
    <property type="term" value="P:DNA repair"/>
    <property type="evidence" value="ECO:0007669"/>
    <property type="project" value="UniProtKB-UniRule"/>
</dbReference>
<dbReference type="PANTHER" id="PTHR30446:SF0">
    <property type="entry name" value="RECOMBINATION PROTEIN RECR"/>
    <property type="match status" value="1"/>
</dbReference>
<dbReference type="RefSeq" id="WP_018968123.1">
    <property type="nucleotide sequence ID" value="NZ_KB899221.1"/>
</dbReference>
<evidence type="ECO:0000256" key="5">
    <source>
        <dbReference type="ARBA" id="ARBA00023172"/>
    </source>
</evidence>
<dbReference type="GO" id="GO:0008270">
    <property type="term" value="F:zinc ion binding"/>
    <property type="evidence" value="ECO:0007669"/>
    <property type="project" value="UniProtKB-KW"/>
</dbReference>
<name>A0A069QL15_HOYLO</name>
<dbReference type="SMART" id="SM00493">
    <property type="entry name" value="TOPRIM"/>
    <property type="match status" value="1"/>
</dbReference>
<evidence type="ECO:0000256" key="1">
    <source>
        <dbReference type="ARBA" id="ARBA00022723"/>
    </source>
</evidence>
<keyword evidence="10" id="KW-1185">Reference proteome</keyword>
<dbReference type="Proteomes" id="UP000027442">
    <property type="component" value="Unassembled WGS sequence"/>
</dbReference>
<evidence type="ECO:0000313" key="9">
    <source>
        <dbReference type="EMBL" id="KDR53367.1"/>
    </source>
</evidence>
<dbReference type="Gene3D" id="3.30.60.80">
    <property type="match status" value="1"/>
</dbReference>
<dbReference type="PROSITE" id="PS50880">
    <property type="entry name" value="TOPRIM"/>
    <property type="match status" value="1"/>
</dbReference>
<dbReference type="eggNOG" id="COG0353">
    <property type="taxonomic scope" value="Bacteria"/>
</dbReference>
<comment type="caution">
    <text evidence="9">The sequence shown here is derived from an EMBL/GenBank/DDBJ whole genome shotgun (WGS) entry which is preliminary data.</text>
</comment>
<dbReference type="HAMAP" id="MF_00017">
    <property type="entry name" value="RecR"/>
    <property type="match status" value="1"/>
</dbReference>
<evidence type="ECO:0000256" key="3">
    <source>
        <dbReference type="ARBA" id="ARBA00022771"/>
    </source>
</evidence>
<keyword evidence="6 7" id="KW-0234">DNA repair</keyword>
<dbReference type="Pfam" id="PF21176">
    <property type="entry name" value="RecR_HhH"/>
    <property type="match status" value="1"/>
</dbReference>
<dbReference type="NCBIfam" id="TIGR00615">
    <property type="entry name" value="recR"/>
    <property type="match status" value="1"/>
</dbReference>
<dbReference type="GO" id="GO:0006310">
    <property type="term" value="P:DNA recombination"/>
    <property type="evidence" value="ECO:0007669"/>
    <property type="project" value="UniProtKB-UniRule"/>
</dbReference>
<dbReference type="Pfam" id="PF21175">
    <property type="entry name" value="RecR_C"/>
    <property type="match status" value="1"/>
</dbReference>
<dbReference type="SUPFAM" id="SSF111304">
    <property type="entry name" value="Recombination protein RecR"/>
    <property type="match status" value="1"/>
</dbReference>
<evidence type="ECO:0000256" key="6">
    <source>
        <dbReference type="ARBA" id="ARBA00023204"/>
    </source>
</evidence>
<feature type="zinc finger region" description="C4-type" evidence="7">
    <location>
        <begin position="60"/>
        <end position="75"/>
    </location>
</feature>
<keyword evidence="1 7" id="KW-0479">Metal-binding</keyword>
<protein>
    <recommendedName>
        <fullName evidence="7">Recombination protein RecR</fullName>
    </recommendedName>
</protein>
<dbReference type="GO" id="GO:0003677">
    <property type="term" value="F:DNA binding"/>
    <property type="evidence" value="ECO:0007669"/>
    <property type="project" value="UniProtKB-UniRule"/>
</dbReference>
<keyword evidence="3 7" id="KW-0863">Zinc-finger</keyword>
<dbReference type="HOGENOM" id="CLU_060739_1_1_10"/>
<dbReference type="PROSITE" id="PS01300">
    <property type="entry name" value="RECR"/>
    <property type="match status" value="1"/>
</dbReference>
<comment type="function">
    <text evidence="7">May play a role in DNA repair. It seems to be involved in an RecBC-independent recombinational process of DNA repair. It may act with RecF and RecO.</text>
</comment>
<keyword evidence="4 7" id="KW-0862">Zinc</keyword>
<accession>A0A069QL15</accession>
<dbReference type="Gene3D" id="1.10.8.420">
    <property type="entry name" value="RecR Domain 1"/>
    <property type="match status" value="1"/>
</dbReference>
<dbReference type="PANTHER" id="PTHR30446">
    <property type="entry name" value="RECOMBINATION PROTEIN RECR"/>
    <property type="match status" value="1"/>
</dbReference>
<dbReference type="Pfam" id="PF13662">
    <property type="entry name" value="Toprim_4"/>
    <property type="match status" value="1"/>
</dbReference>
<evidence type="ECO:0000259" key="8">
    <source>
        <dbReference type="PROSITE" id="PS50880"/>
    </source>
</evidence>
<dbReference type="EMBL" id="JNGW01000017">
    <property type="protein sequence ID" value="KDR53367.1"/>
    <property type="molecule type" value="Genomic_DNA"/>
</dbReference>
<gene>
    <name evidence="7" type="primary">recR</name>
    <name evidence="9" type="ORF">HMPREF1991_00537</name>
</gene>
<dbReference type="AlphaFoldDB" id="A0A069QL15"/>
<evidence type="ECO:0000313" key="10">
    <source>
        <dbReference type="Proteomes" id="UP000027442"/>
    </source>
</evidence>
<dbReference type="Pfam" id="PF02132">
    <property type="entry name" value="RecR_ZnF"/>
    <property type="match status" value="1"/>
</dbReference>
<organism evidence="9 10">
    <name type="scientific">Hoylesella loescheii DSM 19665 = JCM 12249 = ATCC 15930</name>
    <dbReference type="NCBI Taxonomy" id="1122985"/>
    <lineage>
        <taxon>Bacteria</taxon>
        <taxon>Pseudomonadati</taxon>
        <taxon>Bacteroidota</taxon>
        <taxon>Bacteroidia</taxon>
        <taxon>Bacteroidales</taxon>
        <taxon>Prevotellaceae</taxon>
        <taxon>Hoylesella</taxon>
    </lineage>
</organism>